<gene>
    <name evidence="24" type="ORF">R3I93_006877</name>
</gene>
<evidence type="ECO:0000256" key="16">
    <source>
        <dbReference type="ARBA" id="ARBA00066812"/>
    </source>
</evidence>
<dbReference type="AlphaFoldDB" id="A0AAN9D6U8"/>
<evidence type="ECO:0000256" key="2">
    <source>
        <dbReference type="ARBA" id="ARBA00004648"/>
    </source>
</evidence>
<dbReference type="GO" id="GO:0001888">
    <property type="term" value="F:glucuronyl-galactosyl-proteoglycan 4-alpha-N-acetylglucosaminyltransferase activity"/>
    <property type="evidence" value="ECO:0007669"/>
    <property type="project" value="UniProtKB-EC"/>
</dbReference>
<evidence type="ECO:0000256" key="3">
    <source>
        <dbReference type="ARBA" id="ARBA00010271"/>
    </source>
</evidence>
<dbReference type="InterPro" id="IPR015338">
    <property type="entry name" value="GT64_dom"/>
</dbReference>
<sequence>MSRTAVHYKKLSAHARASKLPSGILAYMMGTQSMRIGWCFCRSLGRVRTHFIISSIVLLLLAGVSLTFLLPNNEDGGILRQLRHRSNASLPLPDPEDSFTIIMQTYNRTDILLKLLNHYQAVPHLQCIVIVWNNPGEPPPRKLWDALGPHPVPVFFKEQSVNRMRNRLHPHPEIKTDAVLMLDDDTLVSVPDISFAFSVWKQFPDQIVGFVPRKHVTTASGVYSYGGFELQDPDKGGGDSYSMILVGAAFFHRRFLTLFRDQPGEVHSLVDQTQNCDDIAMNFAVARHLSRVSGPKRPSGVFVRPVDVRNLEKEAGSGYVGMWHRAEHMLQRSHCLNRLAQIYGEMPLRYSNIMISQFGFPSYANHKSRI</sequence>
<feature type="domain" description="Glycosyl transferase 64" evidence="23">
    <location>
        <begin position="99"/>
        <end position="360"/>
    </location>
</feature>
<dbReference type="InterPro" id="IPR052427">
    <property type="entry name" value="Glycosyltrans_GT2/GT47"/>
</dbReference>
<evidence type="ECO:0000313" key="24">
    <source>
        <dbReference type="EMBL" id="KAK7162670.1"/>
    </source>
</evidence>
<evidence type="ECO:0000256" key="21">
    <source>
        <dbReference type="ARBA" id="ARBA00083226"/>
    </source>
</evidence>
<evidence type="ECO:0000256" key="8">
    <source>
        <dbReference type="ARBA" id="ARBA00022968"/>
    </source>
</evidence>
<evidence type="ECO:0000256" key="22">
    <source>
        <dbReference type="SAM" id="Phobius"/>
    </source>
</evidence>
<keyword evidence="5" id="KW-0808">Transferase</keyword>
<dbReference type="SUPFAM" id="SSF53448">
    <property type="entry name" value="Nucleotide-diphospho-sugar transferases"/>
    <property type="match status" value="1"/>
</dbReference>
<evidence type="ECO:0000256" key="20">
    <source>
        <dbReference type="ARBA" id="ARBA00081983"/>
    </source>
</evidence>
<proteinExistence type="inferred from homology"/>
<evidence type="ECO:0000256" key="7">
    <source>
        <dbReference type="ARBA" id="ARBA00022723"/>
    </source>
</evidence>
<feature type="transmembrane region" description="Helical" evidence="22">
    <location>
        <begin position="51"/>
        <end position="70"/>
    </location>
</feature>
<evidence type="ECO:0000256" key="10">
    <source>
        <dbReference type="ARBA" id="ARBA00023136"/>
    </source>
</evidence>
<comment type="caution">
    <text evidence="24">The sequence shown here is derived from an EMBL/GenBank/DDBJ whole genome shotgun (WGS) entry which is preliminary data.</text>
</comment>
<evidence type="ECO:0000256" key="17">
    <source>
        <dbReference type="ARBA" id="ARBA00074808"/>
    </source>
</evidence>
<dbReference type="EMBL" id="JAYKXH010000007">
    <property type="protein sequence ID" value="KAK7162670.1"/>
    <property type="molecule type" value="Genomic_DNA"/>
</dbReference>
<dbReference type="GO" id="GO:0035248">
    <property type="term" value="F:alpha-1,4-N-acetylgalactosaminyltransferase activity"/>
    <property type="evidence" value="ECO:0007669"/>
    <property type="project" value="UniProtKB-ARBA"/>
</dbReference>
<accession>A0AAN9D6U8</accession>
<name>A0AAN9D6U8_9TELE</name>
<evidence type="ECO:0000256" key="4">
    <source>
        <dbReference type="ARBA" id="ARBA00022676"/>
    </source>
</evidence>
<dbReference type="GO" id="GO:0019276">
    <property type="term" value="P:UDP-N-acetylgalactosamine metabolic process"/>
    <property type="evidence" value="ECO:0007669"/>
    <property type="project" value="UniProtKB-ARBA"/>
</dbReference>
<comment type="subcellular location">
    <subcellularLocation>
        <location evidence="2">Endoplasmic reticulum membrane</location>
        <topology evidence="2">Single-pass type II membrane protein</topology>
    </subcellularLocation>
</comment>
<dbReference type="GO" id="GO:0005789">
    <property type="term" value="C:endoplasmic reticulum membrane"/>
    <property type="evidence" value="ECO:0007669"/>
    <property type="project" value="UniProtKB-SubCell"/>
</dbReference>
<evidence type="ECO:0000256" key="1">
    <source>
        <dbReference type="ARBA" id="ARBA00001936"/>
    </source>
</evidence>
<keyword evidence="6 22" id="KW-0812">Transmembrane</keyword>
<keyword evidence="12" id="KW-0325">Glycoprotein</keyword>
<evidence type="ECO:0000256" key="9">
    <source>
        <dbReference type="ARBA" id="ARBA00022989"/>
    </source>
</evidence>
<comment type="function">
    <text evidence="15">Glycosyltransferase required for the biosynthesis of heparan-sulfate and responsible for the alternating addition of beta-1-4-linked glucuronic acid (GlcA) and alpha-1-4-linked N-acetylglucosamine (GlcNAc) units to nascent heparan sulfate chains.</text>
</comment>
<dbReference type="PANTHER" id="PTHR47844">
    <property type="entry name" value="SYNTHASE CPS1, PUTATIVE (AFU_ORTHOLOGUE AFUA_7G02500)-RELATED"/>
    <property type="match status" value="1"/>
</dbReference>
<organism evidence="24 25">
    <name type="scientific">Phoxinus phoxinus</name>
    <name type="common">Eurasian minnow</name>
    <dbReference type="NCBI Taxonomy" id="58324"/>
    <lineage>
        <taxon>Eukaryota</taxon>
        <taxon>Metazoa</taxon>
        <taxon>Chordata</taxon>
        <taxon>Craniata</taxon>
        <taxon>Vertebrata</taxon>
        <taxon>Euteleostomi</taxon>
        <taxon>Actinopterygii</taxon>
        <taxon>Neopterygii</taxon>
        <taxon>Teleostei</taxon>
        <taxon>Ostariophysi</taxon>
        <taxon>Cypriniformes</taxon>
        <taxon>Leuciscidae</taxon>
        <taxon>Phoxininae</taxon>
        <taxon>Phoxinus</taxon>
    </lineage>
</organism>
<keyword evidence="10 22" id="KW-0472">Membrane</keyword>
<dbReference type="PANTHER" id="PTHR47844:SF1">
    <property type="entry name" value="EXOSTOSIN-LIKE 2"/>
    <property type="match status" value="1"/>
</dbReference>
<keyword evidence="8" id="KW-0735">Signal-anchor</keyword>
<dbReference type="Pfam" id="PF09258">
    <property type="entry name" value="Glyco_transf_64"/>
    <property type="match status" value="1"/>
</dbReference>
<dbReference type="Proteomes" id="UP001364617">
    <property type="component" value="Unassembled WGS sequence"/>
</dbReference>
<keyword evidence="13" id="KW-0464">Manganese</keyword>
<keyword evidence="11" id="KW-1015">Disulfide bond</keyword>
<evidence type="ECO:0000256" key="15">
    <source>
        <dbReference type="ARBA" id="ARBA00060061"/>
    </source>
</evidence>
<evidence type="ECO:0000256" key="11">
    <source>
        <dbReference type="ARBA" id="ARBA00023157"/>
    </source>
</evidence>
<dbReference type="Gene3D" id="3.90.550.10">
    <property type="entry name" value="Spore Coat Polysaccharide Biosynthesis Protein SpsA, Chain A"/>
    <property type="match status" value="1"/>
</dbReference>
<dbReference type="InterPro" id="IPR029044">
    <property type="entry name" value="Nucleotide-diphossugar_trans"/>
</dbReference>
<evidence type="ECO:0000256" key="18">
    <source>
        <dbReference type="ARBA" id="ARBA00077569"/>
    </source>
</evidence>
<evidence type="ECO:0000256" key="14">
    <source>
        <dbReference type="ARBA" id="ARBA00050948"/>
    </source>
</evidence>
<protein>
    <recommendedName>
        <fullName evidence="17">Exostosin-like 2</fullName>
        <ecNumber evidence="16">2.4.1.223</ecNumber>
    </recommendedName>
    <alternativeName>
        <fullName evidence="20">Alpha-1,4-N-acetylhexosaminyltransferase EXTL2</fullName>
    </alternativeName>
    <alternativeName>
        <fullName evidence="19">Alpha-GalNAcT EXTL2</fullName>
    </alternativeName>
    <alternativeName>
        <fullName evidence="18">EXT-related protein 2</fullName>
    </alternativeName>
    <alternativeName>
        <fullName evidence="21">Glucuronyl-galactosyl-proteoglycan 4-alpha-N-acetylglucosaminyltransferase</fullName>
    </alternativeName>
</protein>
<keyword evidence="25" id="KW-1185">Reference proteome</keyword>
<comment type="similarity">
    <text evidence="3">Belongs to the glycosyltransferase 47 family.</text>
</comment>
<comment type="cofactor">
    <cofactor evidence="1">
        <name>Mn(2+)</name>
        <dbReference type="ChEBI" id="CHEBI:29035"/>
    </cofactor>
</comment>
<evidence type="ECO:0000256" key="19">
    <source>
        <dbReference type="ARBA" id="ARBA00081884"/>
    </source>
</evidence>
<evidence type="ECO:0000259" key="23">
    <source>
        <dbReference type="Pfam" id="PF09258"/>
    </source>
</evidence>
<evidence type="ECO:0000256" key="6">
    <source>
        <dbReference type="ARBA" id="ARBA00022692"/>
    </source>
</evidence>
<comment type="catalytic activity">
    <reaction evidence="14">
        <text>3-O-(beta-D-GlcA-(1-&gt;3)-beta-D-Gal-(1-&gt;3)-beta-D-Gal-(1-&gt;4)-beta-D-Xyl)-L-seryl-[protein] + UDP-N-acetyl-alpha-D-glucosamine = 3-O-(alpha-D-GlcNAc-(1-&gt;4)-beta-D-GlcA-(1-&gt;3)-beta-D-Gal-(1-&gt;3)-beta-D-Gal-(1-&gt;4)-beta-D-Xyl)-L-seryl-[protein] + UDP + H(+)</text>
        <dbReference type="Rhea" id="RHEA:16221"/>
        <dbReference type="Rhea" id="RHEA-COMP:12573"/>
        <dbReference type="Rhea" id="RHEA-COMP:12574"/>
        <dbReference type="ChEBI" id="CHEBI:15378"/>
        <dbReference type="ChEBI" id="CHEBI:57705"/>
        <dbReference type="ChEBI" id="CHEBI:58223"/>
        <dbReference type="ChEBI" id="CHEBI:132093"/>
        <dbReference type="ChEBI" id="CHEBI:132104"/>
        <dbReference type="EC" id="2.4.1.223"/>
    </reaction>
</comment>
<keyword evidence="7" id="KW-0479">Metal-binding</keyword>
<keyword evidence="9 22" id="KW-1133">Transmembrane helix</keyword>
<dbReference type="GO" id="GO:0046872">
    <property type="term" value="F:metal ion binding"/>
    <property type="evidence" value="ECO:0007669"/>
    <property type="project" value="UniProtKB-KW"/>
</dbReference>
<keyword evidence="4" id="KW-0328">Glycosyltransferase</keyword>
<evidence type="ECO:0000313" key="25">
    <source>
        <dbReference type="Proteomes" id="UP001364617"/>
    </source>
</evidence>
<evidence type="ECO:0000256" key="13">
    <source>
        <dbReference type="ARBA" id="ARBA00023211"/>
    </source>
</evidence>
<dbReference type="GO" id="GO:0006044">
    <property type="term" value="P:N-acetylglucosamine metabolic process"/>
    <property type="evidence" value="ECO:0007669"/>
    <property type="project" value="UniProtKB-ARBA"/>
</dbReference>
<dbReference type="EC" id="2.4.1.223" evidence="16"/>
<evidence type="ECO:0000256" key="12">
    <source>
        <dbReference type="ARBA" id="ARBA00023180"/>
    </source>
</evidence>
<reference evidence="24 25" key="1">
    <citation type="submission" date="2024-02" db="EMBL/GenBank/DDBJ databases">
        <title>Chromosome-level genome assembly of the Eurasian Minnow (Phoxinus phoxinus).</title>
        <authorList>
            <person name="Oriowo T.O."/>
            <person name="Martin S."/>
            <person name="Stange M."/>
            <person name="Chrysostomakis Y."/>
            <person name="Brown T."/>
            <person name="Winkler S."/>
            <person name="Kukowka S."/>
            <person name="Myers E.W."/>
            <person name="Bohne A."/>
        </authorList>
    </citation>
    <scope>NUCLEOTIDE SEQUENCE [LARGE SCALE GENOMIC DNA]</scope>
    <source>
        <strain evidence="24">ZFMK-TIS-60720</strain>
        <tissue evidence="24">Whole Organism</tissue>
    </source>
</reference>
<evidence type="ECO:0000256" key="5">
    <source>
        <dbReference type="ARBA" id="ARBA00022679"/>
    </source>
</evidence>
<dbReference type="FunFam" id="3.90.550.10:FF:000058">
    <property type="entry name" value="Exostosin-like glycosyltransferase 2"/>
    <property type="match status" value="1"/>
</dbReference>